<reference evidence="2 3" key="1">
    <citation type="submission" date="2020-04" db="EMBL/GenBank/DDBJ databases">
        <title>Zoogloea sp. G-4-1-14 isolated from soil.</title>
        <authorList>
            <person name="Dahal R.H."/>
        </authorList>
    </citation>
    <scope>NUCLEOTIDE SEQUENCE [LARGE SCALE GENOMIC DNA]</scope>
    <source>
        <strain evidence="2 3">G-4-1-14</strain>
    </source>
</reference>
<accession>A0A848FWA8</accession>
<sequence length="83" mass="9190">MTYEEHLDEVATLLFERFGLTEHAAIQLVMKAQAAGYFSGHDDDPSICTQLRAEQDAKRVFKEYGKPAATPAPGGPTRGRPRK</sequence>
<dbReference type="Proteomes" id="UP000580043">
    <property type="component" value="Unassembled WGS sequence"/>
</dbReference>
<keyword evidence="3" id="KW-1185">Reference proteome</keyword>
<dbReference type="RefSeq" id="WP_169143876.1">
    <property type="nucleotide sequence ID" value="NZ_JABBGA010000001.1"/>
</dbReference>
<proteinExistence type="predicted"/>
<comment type="caution">
    <text evidence="2">The sequence shown here is derived from an EMBL/GenBank/DDBJ whole genome shotgun (WGS) entry which is preliminary data.</text>
</comment>
<evidence type="ECO:0000313" key="2">
    <source>
        <dbReference type="EMBL" id="NML24227.1"/>
    </source>
</evidence>
<evidence type="ECO:0000313" key="3">
    <source>
        <dbReference type="Proteomes" id="UP000580043"/>
    </source>
</evidence>
<evidence type="ECO:0000256" key="1">
    <source>
        <dbReference type="SAM" id="MobiDB-lite"/>
    </source>
</evidence>
<dbReference type="AlphaFoldDB" id="A0A848FWA8"/>
<feature type="region of interest" description="Disordered" evidence="1">
    <location>
        <begin position="63"/>
        <end position="83"/>
    </location>
</feature>
<organism evidence="2 3">
    <name type="scientific">Zoogloea dura</name>
    <dbReference type="NCBI Taxonomy" id="2728840"/>
    <lineage>
        <taxon>Bacteria</taxon>
        <taxon>Pseudomonadati</taxon>
        <taxon>Pseudomonadota</taxon>
        <taxon>Betaproteobacteria</taxon>
        <taxon>Rhodocyclales</taxon>
        <taxon>Zoogloeaceae</taxon>
        <taxon>Zoogloea</taxon>
    </lineage>
</organism>
<protein>
    <submittedName>
        <fullName evidence="2">Uncharacterized protein</fullName>
    </submittedName>
</protein>
<name>A0A848FWA8_9RHOO</name>
<gene>
    <name evidence="2" type="ORF">HHL15_00585</name>
</gene>
<dbReference type="EMBL" id="JABBGA010000001">
    <property type="protein sequence ID" value="NML24227.1"/>
    <property type="molecule type" value="Genomic_DNA"/>
</dbReference>